<feature type="compositionally biased region" description="Basic and acidic residues" evidence="1">
    <location>
        <begin position="225"/>
        <end position="239"/>
    </location>
</feature>
<feature type="region of interest" description="Disordered" evidence="1">
    <location>
        <begin position="140"/>
        <end position="166"/>
    </location>
</feature>
<feature type="region of interest" description="Disordered" evidence="1">
    <location>
        <begin position="45"/>
        <end position="100"/>
    </location>
</feature>
<dbReference type="Proteomes" id="UP000186817">
    <property type="component" value="Unassembled WGS sequence"/>
</dbReference>
<reference evidence="2 3" key="1">
    <citation type="submission" date="2016-02" db="EMBL/GenBank/DDBJ databases">
        <title>Genome analysis of coral dinoflagellate symbionts highlights evolutionary adaptations to a symbiotic lifestyle.</title>
        <authorList>
            <person name="Aranda M."/>
            <person name="Li Y."/>
            <person name="Liew Y.J."/>
            <person name="Baumgarten S."/>
            <person name="Simakov O."/>
            <person name="Wilson M."/>
            <person name="Piel J."/>
            <person name="Ashoor H."/>
            <person name="Bougouffa S."/>
            <person name="Bajic V.B."/>
            <person name="Ryu T."/>
            <person name="Ravasi T."/>
            <person name="Bayer T."/>
            <person name="Micklem G."/>
            <person name="Kim H."/>
            <person name="Bhak J."/>
            <person name="Lajeunesse T.C."/>
            <person name="Voolstra C.R."/>
        </authorList>
    </citation>
    <scope>NUCLEOTIDE SEQUENCE [LARGE SCALE GENOMIC DNA]</scope>
    <source>
        <strain evidence="2 3">CCMP2467</strain>
    </source>
</reference>
<feature type="compositionally biased region" description="Polar residues" evidence="1">
    <location>
        <begin position="448"/>
        <end position="458"/>
    </location>
</feature>
<evidence type="ECO:0000313" key="3">
    <source>
        <dbReference type="Proteomes" id="UP000186817"/>
    </source>
</evidence>
<name>A0A1Q9D070_SYMMI</name>
<dbReference type="EMBL" id="LSRX01000806">
    <property type="protein sequence ID" value="OLP88561.1"/>
    <property type="molecule type" value="Genomic_DNA"/>
</dbReference>
<keyword evidence="3" id="KW-1185">Reference proteome</keyword>
<sequence length="951" mass="105147">MQDSENPVSLDMPMLAEEVDAATQLESVGGSGVADLLCVLLSSPEPAGATQMDTPSPVPEASGSEALINPEPSAHPALETPPRTEGSASASPEFPTPPSSEIREVLSKLVETGPAVDPYMEVLAIYHLFLCLDYPPRKPSEQRRTIEGGHSGQLRSSRSFSGHVLPDLDPTRKVRSAFRAFTEVPMDEFDCYNKVCQIRRNALGMRRLCCSYIALLLHAGALRPQNDDRREADPDKDGEWVDPVDLDSPVTPKLPPFQVQLTVNDESAALKKEDGSLLGDLIYMFMPQSDGLDALASAIVRDLPPLLEKEGLKCILAKDGSEGHDIRLMVEITGYKLKDILASQTSEVSRVVKHLELVLKTDCQHKIQTVEDQANVFGRGMMSIEHPLQRWLTDDGCYEPRDARCTLRERHARGTSPDLERQTEIVTRCDEHRKPNSPKPPAANARNFQNVSESTRQPLPRIQDNQRVELQTLQGCRDWREPHFAAESARKLYWSTNIPESPQTASPIQLRTDTPIHRYTRPARIGVSAYRRIGVSAYSLPGSAYRRTGVSAYRRISCPDRRIGVSAYRRIGVSAYFLPGSGYRRIGVSAYVPPPGHAPAYRRIGVSAQGGFANSILHSRHCHYCSHLWERVQEFLKIKWMRKIPEIFNTQLLTMGVDADTSVVPPPPDLPKPDKLPAPEGLKLFLRVELENRLAMARTVDPSLGDEAVKNMSQDEFIRLIRPKLKEHIANAVREKLGDSFPFDGEPQSDTDFGHHSKHSFWLPLSVRNVDEEKALKKIKGEELAGNFSQFLASLNKLATGGVGGLAPVATDLRATVRHSQLKELHTDLARRVAELLHAEVQAVSSSAYEWLQKHASGGICCRSEKTSSRGKSTDEVFWVASNVTTGPDGPAGLCPAISAAKPPCAASQEAHEKTVLHHRPYTECYNFAELNSSHEVPALKAAKIESSCQS</sequence>
<accession>A0A1Q9D070</accession>
<organism evidence="2 3">
    <name type="scientific">Symbiodinium microadriaticum</name>
    <name type="common">Dinoflagellate</name>
    <name type="synonym">Zooxanthella microadriatica</name>
    <dbReference type="NCBI Taxonomy" id="2951"/>
    <lineage>
        <taxon>Eukaryota</taxon>
        <taxon>Sar</taxon>
        <taxon>Alveolata</taxon>
        <taxon>Dinophyceae</taxon>
        <taxon>Suessiales</taxon>
        <taxon>Symbiodiniaceae</taxon>
        <taxon>Symbiodinium</taxon>
    </lineage>
</organism>
<dbReference type="OrthoDB" id="420720at2759"/>
<evidence type="ECO:0000256" key="1">
    <source>
        <dbReference type="SAM" id="MobiDB-lite"/>
    </source>
</evidence>
<dbReference type="AlphaFoldDB" id="A0A1Q9D070"/>
<proteinExistence type="predicted"/>
<comment type="caution">
    <text evidence="2">The sequence shown here is derived from an EMBL/GenBank/DDBJ whole genome shotgun (WGS) entry which is preliminary data.</text>
</comment>
<feature type="region of interest" description="Disordered" evidence="1">
    <location>
        <begin position="430"/>
        <end position="458"/>
    </location>
</feature>
<evidence type="ECO:0000313" key="2">
    <source>
        <dbReference type="EMBL" id="OLP88561.1"/>
    </source>
</evidence>
<protein>
    <submittedName>
        <fullName evidence="2">Uncharacterized protein</fullName>
    </submittedName>
</protein>
<gene>
    <name evidence="2" type="ORF">AK812_SmicGene30086</name>
</gene>
<feature type="region of interest" description="Disordered" evidence="1">
    <location>
        <begin position="225"/>
        <end position="245"/>
    </location>
</feature>